<reference evidence="2 3" key="1">
    <citation type="submission" date="2020-08" db="EMBL/GenBank/DDBJ databases">
        <title>Functional genomics of gut bacteria from endangered species of beetles.</title>
        <authorList>
            <person name="Carlos-Shanley C."/>
        </authorList>
    </citation>
    <scope>NUCLEOTIDE SEQUENCE [LARGE SCALE GENOMIC DNA]</scope>
    <source>
        <strain evidence="2 3">S00224</strain>
    </source>
</reference>
<keyword evidence="1" id="KW-1133">Transmembrane helix</keyword>
<accession>A0A7W7K4E6</accession>
<feature type="transmembrane region" description="Helical" evidence="1">
    <location>
        <begin position="55"/>
        <end position="77"/>
    </location>
</feature>
<evidence type="ECO:0000313" key="2">
    <source>
        <dbReference type="EMBL" id="MBB4840803.1"/>
    </source>
</evidence>
<evidence type="ECO:0008006" key="4">
    <source>
        <dbReference type="Google" id="ProtNLM"/>
    </source>
</evidence>
<gene>
    <name evidence="2" type="ORF">HNP52_003900</name>
</gene>
<dbReference type="Proteomes" id="UP000575241">
    <property type="component" value="Unassembled WGS sequence"/>
</dbReference>
<protein>
    <recommendedName>
        <fullName evidence="4">DUF4112 domain-containing protein</fullName>
    </recommendedName>
</protein>
<name>A0A7W7K4E6_9SPHN</name>
<dbReference type="PANTHER" id="PTHR35519">
    <property type="entry name" value="MEMBRANE PROTEINS"/>
    <property type="match status" value="1"/>
</dbReference>
<keyword evidence="1" id="KW-0472">Membrane</keyword>
<dbReference type="AlphaFoldDB" id="A0A7W7K4E6"/>
<keyword evidence="1" id="KW-0812">Transmembrane</keyword>
<keyword evidence="3" id="KW-1185">Reference proteome</keyword>
<dbReference type="RefSeq" id="WP_409372656.1">
    <property type="nucleotide sequence ID" value="NZ_JACHLN010000004.1"/>
</dbReference>
<evidence type="ECO:0000313" key="3">
    <source>
        <dbReference type="Proteomes" id="UP000575241"/>
    </source>
</evidence>
<dbReference type="EMBL" id="JACHLN010000004">
    <property type="protein sequence ID" value="MBB4840803.1"/>
    <property type="molecule type" value="Genomic_DNA"/>
</dbReference>
<dbReference type="Pfam" id="PF13430">
    <property type="entry name" value="DUF4112"/>
    <property type="match status" value="1"/>
</dbReference>
<proteinExistence type="predicted"/>
<dbReference type="InterPro" id="IPR025187">
    <property type="entry name" value="DUF4112"/>
</dbReference>
<comment type="caution">
    <text evidence="2">The sequence shown here is derived from an EMBL/GenBank/DDBJ whole genome shotgun (WGS) entry which is preliminary data.</text>
</comment>
<organism evidence="2 3">
    <name type="scientific">Sphingomonas kyeonggiensis</name>
    <dbReference type="NCBI Taxonomy" id="1268553"/>
    <lineage>
        <taxon>Bacteria</taxon>
        <taxon>Pseudomonadati</taxon>
        <taxon>Pseudomonadota</taxon>
        <taxon>Alphaproteobacteria</taxon>
        <taxon>Sphingomonadales</taxon>
        <taxon>Sphingomonadaceae</taxon>
        <taxon>Sphingomonas</taxon>
    </lineage>
</organism>
<evidence type="ECO:0000256" key="1">
    <source>
        <dbReference type="SAM" id="Phobius"/>
    </source>
</evidence>
<sequence length="143" mass="15405">MAKTTRMASGARAAASALPLGTHAADVRKRVEAMEHLLERSVPIPGTKAKVGLDAILGLVPIGGDVIAALLGLYIVWEARNLKMPKATMIRMLGNVGFDWAIGLVPVVGDAADFLFKSNSRNLKLIKRHLDRHHPGTSTIDHR</sequence>
<dbReference type="PANTHER" id="PTHR35519:SF2">
    <property type="entry name" value="PH DOMAIN PROTEIN"/>
    <property type="match status" value="1"/>
</dbReference>